<dbReference type="AlphaFoldDB" id="A0A9P4UYL5"/>
<name>A0A9P4UYL5_9PLEO</name>
<feature type="signal peptide" evidence="1">
    <location>
        <begin position="1"/>
        <end position="17"/>
    </location>
</feature>
<sequence>MRVAVILISGLAALIAAAPSPTISDAEIQAFHDLVSKSLAERESAPLLVAKDANCDDCKASYNLCVKLGTQAEGTTFHNAVCQAICQVHLCIFDWGRISLTPSRLLFCTTSEKRYEYWDMDQKARLVAK</sequence>
<dbReference type="EMBL" id="ML996194">
    <property type="protein sequence ID" value="KAF2731504.1"/>
    <property type="molecule type" value="Genomic_DNA"/>
</dbReference>
<gene>
    <name evidence="2" type="ORF">EJ04DRAFT_526081</name>
</gene>
<evidence type="ECO:0000313" key="3">
    <source>
        <dbReference type="Proteomes" id="UP000799444"/>
    </source>
</evidence>
<dbReference type="Proteomes" id="UP000799444">
    <property type="component" value="Unassembled WGS sequence"/>
</dbReference>
<accession>A0A9P4UYL5</accession>
<evidence type="ECO:0000313" key="2">
    <source>
        <dbReference type="EMBL" id="KAF2731504.1"/>
    </source>
</evidence>
<reference evidence="2" key="1">
    <citation type="journal article" date="2020" name="Stud. Mycol.">
        <title>101 Dothideomycetes genomes: a test case for predicting lifestyles and emergence of pathogens.</title>
        <authorList>
            <person name="Haridas S."/>
            <person name="Albert R."/>
            <person name="Binder M."/>
            <person name="Bloem J."/>
            <person name="Labutti K."/>
            <person name="Salamov A."/>
            <person name="Andreopoulos B."/>
            <person name="Baker S."/>
            <person name="Barry K."/>
            <person name="Bills G."/>
            <person name="Bluhm B."/>
            <person name="Cannon C."/>
            <person name="Castanera R."/>
            <person name="Culley D."/>
            <person name="Daum C."/>
            <person name="Ezra D."/>
            <person name="Gonzalez J."/>
            <person name="Henrissat B."/>
            <person name="Kuo A."/>
            <person name="Liang C."/>
            <person name="Lipzen A."/>
            <person name="Lutzoni F."/>
            <person name="Magnuson J."/>
            <person name="Mondo S."/>
            <person name="Nolan M."/>
            <person name="Ohm R."/>
            <person name="Pangilinan J."/>
            <person name="Park H.-J."/>
            <person name="Ramirez L."/>
            <person name="Alfaro M."/>
            <person name="Sun H."/>
            <person name="Tritt A."/>
            <person name="Yoshinaga Y."/>
            <person name="Zwiers L.-H."/>
            <person name="Turgeon B."/>
            <person name="Goodwin S."/>
            <person name="Spatafora J."/>
            <person name="Crous P."/>
            <person name="Grigoriev I."/>
        </authorList>
    </citation>
    <scope>NUCLEOTIDE SEQUENCE</scope>
    <source>
        <strain evidence="2">CBS 125425</strain>
    </source>
</reference>
<protein>
    <submittedName>
        <fullName evidence="2">Uncharacterized protein</fullName>
    </submittedName>
</protein>
<feature type="chain" id="PRO_5040475390" evidence="1">
    <location>
        <begin position="18"/>
        <end position="129"/>
    </location>
</feature>
<keyword evidence="3" id="KW-1185">Reference proteome</keyword>
<organism evidence="2 3">
    <name type="scientific">Polyplosphaeria fusca</name>
    <dbReference type="NCBI Taxonomy" id="682080"/>
    <lineage>
        <taxon>Eukaryota</taxon>
        <taxon>Fungi</taxon>
        <taxon>Dikarya</taxon>
        <taxon>Ascomycota</taxon>
        <taxon>Pezizomycotina</taxon>
        <taxon>Dothideomycetes</taxon>
        <taxon>Pleosporomycetidae</taxon>
        <taxon>Pleosporales</taxon>
        <taxon>Tetraplosphaeriaceae</taxon>
        <taxon>Polyplosphaeria</taxon>
    </lineage>
</organism>
<evidence type="ECO:0000256" key="1">
    <source>
        <dbReference type="SAM" id="SignalP"/>
    </source>
</evidence>
<proteinExistence type="predicted"/>
<keyword evidence="1" id="KW-0732">Signal</keyword>
<comment type="caution">
    <text evidence="2">The sequence shown here is derived from an EMBL/GenBank/DDBJ whole genome shotgun (WGS) entry which is preliminary data.</text>
</comment>